<evidence type="ECO:0000313" key="2">
    <source>
        <dbReference type="Proteomes" id="UP000198922"/>
    </source>
</evidence>
<gene>
    <name evidence="1" type="ORF">SAMN04488567_2104</name>
</gene>
<dbReference type="EMBL" id="FNAT01000003">
    <property type="protein sequence ID" value="SDE61372.1"/>
    <property type="molecule type" value="Genomic_DNA"/>
</dbReference>
<dbReference type="AlphaFoldDB" id="A0A1G7ECL7"/>
<dbReference type="RefSeq" id="WP_165612569.1">
    <property type="nucleotide sequence ID" value="NZ_FNAT01000003.1"/>
</dbReference>
<proteinExistence type="predicted"/>
<evidence type="ECO:0000313" key="1">
    <source>
        <dbReference type="EMBL" id="SDE61372.1"/>
    </source>
</evidence>
<evidence type="ECO:0008006" key="3">
    <source>
        <dbReference type="Google" id="ProtNLM"/>
    </source>
</evidence>
<dbReference type="STRING" id="521013.SAMN04488567_2104"/>
<keyword evidence="2" id="KW-1185">Reference proteome</keyword>
<dbReference type="Proteomes" id="UP000198922">
    <property type="component" value="Unassembled WGS sequence"/>
</dbReference>
<organism evidence="1 2">
    <name type="scientific">Limimaricola pyoseonensis</name>
    <dbReference type="NCBI Taxonomy" id="521013"/>
    <lineage>
        <taxon>Bacteria</taxon>
        <taxon>Pseudomonadati</taxon>
        <taxon>Pseudomonadota</taxon>
        <taxon>Alphaproteobacteria</taxon>
        <taxon>Rhodobacterales</taxon>
        <taxon>Paracoccaceae</taxon>
        <taxon>Limimaricola</taxon>
    </lineage>
</organism>
<dbReference type="SUPFAM" id="SSF159275">
    <property type="entry name" value="PA1994-like"/>
    <property type="match status" value="1"/>
</dbReference>
<protein>
    <recommendedName>
        <fullName evidence="3">Glycolipid-binding</fullName>
    </recommendedName>
</protein>
<name>A0A1G7ECL7_9RHOB</name>
<accession>A0A1G7ECL7</accession>
<reference evidence="2" key="1">
    <citation type="submission" date="2016-10" db="EMBL/GenBank/DDBJ databases">
        <authorList>
            <person name="Varghese N."/>
            <person name="Submissions S."/>
        </authorList>
    </citation>
    <scope>NUCLEOTIDE SEQUENCE [LARGE SCALE GENOMIC DNA]</scope>
    <source>
        <strain evidence="2">DSM 21424</strain>
    </source>
</reference>
<dbReference type="InterPro" id="IPR009467">
    <property type="entry name" value="Glycolipid-bd_prot_put"/>
</dbReference>
<dbReference type="Pfam" id="PF06475">
    <property type="entry name" value="Glycolipid_bind"/>
    <property type="match status" value="1"/>
</dbReference>
<sequence length="187" mass="20270">MTGTTVASVIWHRLDRDGTDRCRMARVEGGWLLVGHARWDEAGEVVALDYALRCDVGWRCTGADVTGFRGERPVAYRIARRDGGFALDGQEAVPGEDLDLGFTPAWMAVPLNRLDLPEARPLEVATARLRAADGGRLVALEHGFCRVRGGLDHAIPGLGRDARLGLHESGFVTEDPGLWHGAVHPGD</sequence>